<evidence type="ECO:0000313" key="6">
    <source>
        <dbReference type="Proteomes" id="UP000184384"/>
    </source>
</evidence>
<evidence type="ECO:0000259" key="3">
    <source>
        <dbReference type="Pfam" id="PF14905"/>
    </source>
</evidence>
<dbReference type="SUPFAM" id="SSF49464">
    <property type="entry name" value="Carboxypeptidase regulatory domain-like"/>
    <property type="match status" value="1"/>
</dbReference>
<dbReference type="InterPro" id="IPR008969">
    <property type="entry name" value="CarboxyPept-like_regulatory"/>
</dbReference>
<dbReference type="Proteomes" id="UP000184384">
    <property type="component" value="Unassembled WGS sequence"/>
</dbReference>
<dbReference type="InterPro" id="IPR041700">
    <property type="entry name" value="OMP_b-brl_3"/>
</dbReference>
<dbReference type="Proteomes" id="UP000237771">
    <property type="component" value="Unassembled WGS sequence"/>
</dbReference>
<dbReference type="Pfam" id="PF13715">
    <property type="entry name" value="CarbopepD_reg_2"/>
    <property type="match status" value="1"/>
</dbReference>
<dbReference type="OrthoDB" id="1682379at2"/>
<dbReference type="AlphaFoldDB" id="A0A1M5MJE0"/>
<reference evidence="6" key="2">
    <citation type="submission" date="2016-11" db="EMBL/GenBank/DDBJ databases">
        <authorList>
            <person name="Varghese N."/>
            <person name="Submissions S."/>
        </authorList>
    </citation>
    <scope>NUCLEOTIDE SEQUENCE [LARGE SCALE GENOMIC DNA]</scope>
    <source>
        <strain evidence="6">DSM 19729</strain>
    </source>
</reference>
<evidence type="ECO:0000313" key="5">
    <source>
        <dbReference type="EMBL" id="SHG77325.1"/>
    </source>
</evidence>
<evidence type="ECO:0000313" key="7">
    <source>
        <dbReference type="Proteomes" id="UP000237771"/>
    </source>
</evidence>
<organism evidence="5 6">
    <name type="scientific">Flavobacterium granuli</name>
    <dbReference type="NCBI Taxonomy" id="280093"/>
    <lineage>
        <taxon>Bacteria</taxon>
        <taxon>Pseudomonadati</taxon>
        <taxon>Bacteroidota</taxon>
        <taxon>Flavobacteriia</taxon>
        <taxon>Flavobacteriales</taxon>
        <taxon>Flavobacteriaceae</taxon>
        <taxon>Flavobacterium</taxon>
    </lineage>
</organism>
<feature type="region of interest" description="Disordered" evidence="1">
    <location>
        <begin position="394"/>
        <end position="415"/>
    </location>
</feature>
<sequence>MLKYYSILLFLIFPFLTNAQEQYSISGKVLNINDQTPLEAATVYFSTVKDSAVLEYATTNKEGIFKFTTKKYDKPVFLKVSFMGFQTFTEELPKISENKNFNNIYLSESFNALDGVTIKTEAPPIRVKKDTLEFNASSFKVRPDSNVETLLKQLPGVEIDSDGKVSVNGKDVTQFLVNGKTFFDRDGAMILKNLPAEIINKVQVSDFKTKKEELSKQESTSDFSSINFTIDDNKNKGMFGKFLGGYGTDNRYESSMVMNFFNNKQKISVLASSNNINSTGFSMDEVFDSMGGGRNNRGSNNSSSGSGKGITQSNLGGFNYTDEWFKGFDASANYSFNNTTTTNDNRSKTVNFQPTGNFTTESNSSSKDENTGNKANFELEYKIDPKTRIVVRPNVNLSRSNSSNNSDSFSKDENDQLLNESNSISLRENQSTSFGNSINFNRAFEKKARNLSFVFNNNNNNSDSDTFAESTTILYKDGIFESNDIRNQKSKNDNVSDSYSADIEYTEPITDSLRVRFGADFDWKNEIKDLKTYDFDTNSNSFSVLNEGLSTYTTSRQNSISPKVGLSFEKNKFTFNLNSSTSIIQFDNYSFYKGEAANLNKKYLLPYGGAQIRYRIERSKFVALKYDYLNSLPSSSQLLAITNLSNPLNTVIGNPDLNPNEKHNISLDFRNFDFRTRSGYNLFASATYNNSEIISSTVFDQSRKRTTTYENISGTYSTSLGGNWNQTIKKEAHVFRYGIGLRGSYSLNKGFTDGVLYEAKSIGISPRMYFNYDYGELLTIAPSYSMSYNESKYQNYQISGRSNAVHRINLQTTNYWPKNWIFGNDFGYTYDASRTNNNFYQWNSSLSYGLFDKKLIAKIKVYDVLNQNQSYSRTISATTIRDEENTILKRYALFSLTYKIEDFAGMKKMPGNRENNRREGQNFRND</sequence>
<evidence type="ECO:0000256" key="1">
    <source>
        <dbReference type="SAM" id="MobiDB-lite"/>
    </source>
</evidence>
<keyword evidence="7" id="KW-1185">Reference proteome</keyword>
<feature type="chain" id="PRO_5013177846" evidence="2">
    <location>
        <begin position="20"/>
        <end position="926"/>
    </location>
</feature>
<feature type="signal peptide" evidence="2">
    <location>
        <begin position="1"/>
        <end position="19"/>
    </location>
</feature>
<feature type="compositionally biased region" description="Basic and acidic residues" evidence="1">
    <location>
        <begin position="366"/>
        <end position="379"/>
    </location>
</feature>
<feature type="region of interest" description="Disordered" evidence="1">
    <location>
        <begin position="338"/>
        <end position="379"/>
    </location>
</feature>
<feature type="compositionally biased region" description="Low complexity" evidence="1">
    <location>
        <begin position="296"/>
        <end position="305"/>
    </location>
</feature>
<reference evidence="5" key="1">
    <citation type="submission" date="2016-11" db="EMBL/GenBank/DDBJ databases">
        <authorList>
            <person name="Jaros S."/>
            <person name="Januszkiewicz K."/>
            <person name="Wedrychowicz H."/>
        </authorList>
    </citation>
    <scope>NUCLEOTIDE SEQUENCE [LARGE SCALE GENOMIC DNA]</scope>
    <source>
        <strain evidence="5">DSM 19729</strain>
    </source>
</reference>
<dbReference type="STRING" id="280093.SAMN05443373_10444"/>
<feature type="region of interest" description="Disordered" evidence="1">
    <location>
        <begin position="287"/>
        <end position="310"/>
    </location>
</feature>
<feature type="compositionally biased region" description="Low complexity" evidence="1">
    <location>
        <begin position="394"/>
        <end position="408"/>
    </location>
</feature>
<reference evidence="4 7" key="3">
    <citation type="submission" date="2018-03" db="EMBL/GenBank/DDBJ databases">
        <title>Genomic Encyclopedia of Archaeal and Bacterial Type Strains, Phase II (KMG-II): from individual species to whole genera.</title>
        <authorList>
            <person name="Goeker M."/>
        </authorList>
    </citation>
    <scope>NUCLEOTIDE SEQUENCE [LARGE SCALE GENOMIC DNA]</scope>
    <source>
        <strain evidence="4 7">DSM 17797</strain>
    </source>
</reference>
<feature type="compositionally biased region" description="Polar residues" evidence="1">
    <location>
        <begin position="338"/>
        <end position="365"/>
    </location>
</feature>
<gene>
    <name evidence="4" type="ORF">BC624_10345</name>
    <name evidence="5" type="ORF">SAMN05443373_10444</name>
</gene>
<dbReference type="RefSeq" id="WP_072942200.1">
    <property type="nucleotide sequence ID" value="NZ_FQWO01000004.1"/>
</dbReference>
<dbReference type="SUPFAM" id="SSF56935">
    <property type="entry name" value="Porins"/>
    <property type="match status" value="1"/>
</dbReference>
<dbReference type="EMBL" id="FQWO01000004">
    <property type="protein sequence ID" value="SHG77325.1"/>
    <property type="molecule type" value="Genomic_DNA"/>
</dbReference>
<dbReference type="Pfam" id="PF14905">
    <property type="entry name" value="OMP_b-brl_3"/>
    <property type="match status" value="1"/>
</dbReference>
<name>A0A1M5MJE0_9FLAO</name>
<accession>A0A1M5MJE0</accession>
<evidence type="ECO:0000256" key="2">
    <source>
        <dbReference type="SAM" id="SignalP"/>
    </source>
</evidence>
<evidence type="ECO:0000313" key="4">
    <source>
        <dbReference type="EMBL" id="PRZ24973.1"/>
    </source>
</evidence>
<feature type="domain" description="Outer membrane protein beta-barrel" evidence="3">
    <location>
        <begin position="443"/>
        <end position="732"/>
    </location>
</feature>
<proteinExistence type="predicted"/>
<dbReference type="EMBL" id="PVUB01000003">
    <property type="protein sequence ID" value="PRZ24973.1"/>
    <property type="molecule type" value="Genomic_DNA"/>
</dbReference>
<keyword evidence="2" id="KW-0732">Signal</keyword>
<protein>
    <submittedName>
        <fullName evidence="5">CarboxypepD_reg-like domain-containing protein</fullName>
    </submittedName>
    <submittedName>
        <fullName evidence="4">Carboxypeptidase-like protein</fullName>
    </submittedName>
</protein>